<dbReference type="CDD" id="cd04905">
    <property type="entry name" value="ACT_CM-PDT"/>
    <property type="match status" value="1"/>
</dbReference>
<evidence type="ECO:0000259" key="11">
    <source>
        <dbReference type="PROSITE" id="PS51171"/>
    </source>
</evidence>
<dbReference type="EC" id="4.2.1.51" evidence="2 10"/>
<comment type="pathway">
    <text evidence="1 10">Amino-acid biosynthesis; L-phenylalanine biosynthesis; phenylpyruvate from prephenate: step 1/1.</text>
</comment>
<dbReference type="SUPFAM" id="SSF55021">
    <property type="entry name" value="ACT-like"/>
    <property type="match status" value="1"/>
</dbReference>
<dbReference type="AlphaFoldDB" id="A0A430AML4"/>
<evidence type="ECO:0000256" key="6">
    <source>
        <dbReference type="ARBA" id="ARBA00023222"/>
    </source>
</evidence>
<organism evidence="13 14">
    <name type="scientific">Vagococcus acidifermentans</name>
    <dbReference type="NCBI Taxonomy" id="564710"/>
    <lineage>
        <taxon>Bacteria</taxon>
        <taxon>Bacillati</taxon>
        <taxon>Bacillota</taxon>
        <taxon>Bacilli</taxon>
        <taxon>Lactobacillales</taxon>
        <taxon>Enterococcaceae</taxon>
        <taxon>Vagococcus</taxon>
    </lineage>
</organism>
<evidence type="ECO:0000256" key="4">
    <source>
        <dbReference type="ARBA" id="ARBA00022605"/>
    </source>
</evidence>
<dbReference type="InterPro" id="IPR002912">
    <property type="entry name" value="ACT_dom"/>
</dbReference>
<dbReference type="PIRSF" id="PIRSF001500">
    <property type="entry name" value="Chor_mut_pdt_Ppr"/>
    <property type="match status" value="1"/>
</dbReference>
<dbReference type="SUPFAM" id="SSF53850">
    <property type="entry name" value="Periplasmic binding protein-like II"/>
    <property type="match status" value="1"/>
</dbReference>
<dbReference type="GO" id="GO:0005737">
    <property type="term" value="C:cytoplasm"/>
    <property type="evidence" value="ECO:0007669"/>
    <property type="project" value="TreeGrafter"/>
</dbReference>
<sequence>MKIGYLGPSGSFTQMATQQLFPDDELLPHSTIPSCLKAVMNGEVDVSVVPIENTIEGTVNPTLDFMYHQFNGHIQGEAIMQISQQLMVHPDNAAGWRQVDRILSHPQALAQCQEFISDTFPDKLTEATFSTAYAAKYVKENRGQAIAAIAPKRAADEYGLTIVKENIQDISQNETRFWVASLAPFNAYTKNLTSQGKKVSIAVEMTRNVPGGLHKILSALSWRGLDLSKIESRPLKTRLGEYFFLIDIVNAQELALVQLAIEEITLLGGKVKLLGEYDVFPVSSV</sequence>
<dbReference type="UniPathway" id="UPA00121">
    <property type="reaction ID" value="UER00345"/>
</dbReference>
<keyword evidence="14" id="KW-1185">Reference proteome</keyword>
<evidence type="ECO:0000256" key="7">
    <source>
        <dbReference type="ARBA" id="ARBA00023239"/>
    </source>
</evidence>
<dbReference type="CDD" id="cd13633">
    <property type="entry name" value="PBP2_Sa-PDT_like"/>
    <property type="match status" value="1"/>
</dbReference>
<dbReference type="InterPro" id="IPR008242">
    <property type="entry name" value="Chor_mutase/pphenate_deHydtase"/>
</dbReference>
<evidence type="ECO:0000259" key="12">
    <source>
        <dbReference type="PROSITE" id="PS51671"/>
    </source>
</evidence>
<dbReference type="PROSITE" id="PS51171">
    <property type="entry name" value="PREPHENATE_DEHYDR_3"/>
    <property type="match status" value="1"/>
</dbReference>
<evidence type="ECO:0000256" key="8">
    <source>
        <dbReference type="ARBA" id="ARBA00047848"/>
    </source>
</evidence>
<dbReference type="PANTHER" id="PTHR21022:SF19">
    <property type="entry name" value="PREPHENATE DEHYDRATASE-RELATED"/>
    <property type="match status" value="1"/>
</dbReference>
<protein>
    <recommendedName>
        <fullName evidence="3 10">Prephenate dehydratase</fullName>
        <shortName evidence="10">PDT</shortName>
        <ecNumber evidence="2 10">4.2.1.51</ecNumber>
    </recommendedName>
</protein>
<evidence type="ECO:0000256" key="2">
    <source>
        <dbReference type="ARBA" id="ARBA00013147"/>
    </source>
</evidence>
<accession>A0A430AML4</accession>
<evidence type="ECO:0000256" key="9">
    <source>
        <dbReference type="PIRSR" id="PIRSR001500-2"/>
    </source>
</evidence>
<keyword evidence="7 10" id="KW-0456">Lyase</keyword>
<gene>
    <name evidence="10" type="primary">pheA</name>
    <name evidence="13" type="ORF">CBF27_12900</name>
</gene>
<dbReference type="EMBL" id="NGKC01000020">
    <property type="protein sequence ID" value="RSU09306.1"/>
    <property type="molecule type" value="Genomic_DNA"/>
</dbReference>
<comment type="catalytic activity">
    <reaction evidence="8 10">
        <text>prephenate + H(+) = 3-phenylpyruvate + CO2 + H2O</text>
        <dbReference type="Rhea" id="RHEA:21648"/>
        <dbReference type="ChEBI" id="CHEBI:15377"/>
        <dbReference type="ChEBI" id="CHEBI:15378"/>
        <dbReference type="ChEBI" id="CHEBI:16526"/>
        <dbReference type="ChEBI" id="CHEBI:18005"/>
        <dbReference type="ChEBI" id="CHEBI:29934"/>
        <dbReference type="EC" id="4.2.1.51"/>
    </reaction>
</comment>
<dbReference type="Pfam" id="PF00800">
    <property type="entry name" value="PDT"/>
    <property type="match status" value="1"/>
</dbReference>
<proteinExistence type="predicted"/>
<reference evidence="13 14" key="1">
    <citation type="submission" date="2017-05" db="EMBL/GenBank/DDBJ databases">
        <title>Vagococcus spp. assemblies.</title>
        <authorList>
            <person name="Gulvik C.A."/>
        </authorList>
    </citation>
    <scope>NUCLEOTIDE SEQUENCE [LARGE SCALE GENOMIC DNA]</scope>
    <source>
        <strain evidence="13 14">LMG 24798</strain>
    </source>
</reference>
<evidence type="ECO:0000256" key="5">
    <source>
        <dbReference type="ARBA" id="ARBA00023141"/>
    </source>
</evidence>
<keyword evidence="6 10" id="KW-0584">Phenylalanine biosynthesis</keyword>
<dbReference type="InterPro" id="IPR018528">
    <property type="entry name" value="Preph_deHydtase_CS"/>
</dbReference>
<evidence type="ECO:0000313" key="14">
    <source>
        <dbReference type="Proteomes" id="UP000286773"/>
    </source>
</evidence>
<dbReference type="Gene3D" id="3.40.190.10">
    <property type="entry name" value="Periplasmic binding protein-like II"/>
    <property type="match status" value="2"/>
</dbReference>
<evidence type="ECO:0000256" key="3">
    <source>
        <dbReference type="ARBA" id="ARBA00021872"/>
    </source>
</evidence>
<dbReference type="GO" id="GO:0004664">
    <property type="term" value="F:prephenate dehydratase activity"/>
    <property type="evidence" value="ECO:0007669"/>
    <property type="project" value="UniProtKB-UniRule"/>
</dbReference>
<dbReference type="PROSITE" id="PS51671">
    <property type="entry name" value="ACT"/>
    <property type="match status" value="1"/>
</dbReference>
<dbReference type="NCBIfam" id="NF008865">
    <property type="entry name" value="PRK11898.1"/>
    <property type="match status" value="1"/>
</dbReference>
<evidence type="ECO:0000256" key="1">
    <source>
        <dbReference type="ARBA" id="ARBA00004741"/>
    </source>
</evidence>
<dbReference type="FunFam" id="3.40.190.10:FF:000034">
    <property type="entry name" value="Chorismate mutase/prephenate dehydratase"/>
    <property type="match status" value="1"/>
</dbReference>
<feature type="domain" description="Prephenate dehydratase" evidence="11">
    <location>
        <begin position="2"/>
        <end position="182"/>
    </location>
</feature>
<dbReference type="Proteomes" id="UP000286773">
    <property type="component" value="Unassembled WGS sequence"/>
</dbReference>
<dbReference type="InterPro" id="IPR001086">
    <property type="entry name" value="Preph_deHydtase"/>
</dbReference>
<dbReference type="InterPro" id="IPR045865">
    <property type="entry name" value="ACT-like_dom_sf"/>
</dbReference>
<dbReference type="PANTHER" id="PTHR21022">
    <property type="entry name" value="PREPHENATE DEHYDRATASE P PROTEIN"/>
    <property type="match status" value="1"/>
</dbReference>
<keyword evidence="5 10" id="KW-0057">Aromatic amino acid biosynthesis</keyword>
<dbReference type="GO" id="GO:0009094">
    <property type="term" value="P:L-phenylalanine biosynthetic process"/>
    <property type="evidence" value="ECO:0007669"/>
    <property type="project" value="UniProtKB-UniPathway"/>
</dbReference>
<dbReference type="PROSITE" id="PS00858">
    <property type="entry name" value="PREPHENATE_DEHYDR_2"/>
    <property type="match status" value="1"/>
</dbReference>
<dbReference type="FunFam" id="3.40.190.10:FF:000064">
    <property type="entry name" value="Prephenate dehydratase"/>
    <property type="match status" value="1"/>
</dbReference>
<comment type="caution">
    <text evidence="13">The sequence shown here is derived from an EMBL/GenBank/DDBJ whole genome shotgun (WGS) entry which is preliminary data.</text>
</comment>
<dbReference type="RefSeq" id="WP_126814973.1">
    <property type="nucleotide sequence ID" value="NZ_NGKC01000020.1"/>
</dbReference>
<evidence type="ECO:0000256" key="10">
    <source>
        <dbReference type="RuleBase" id="RU361254"/>
    </source>
</evidence>
<dbReference type="Gene3D" id="3.30.70.260">
    <property type="match status" value="1"/>
</dbReference>
<evidence type="ECO:0000313" key="13">
    <source>
        <dbReference type="EMBL" id="RSU09306.1"/>
    </source>
</evidence>
<keyword evidence="4 10" id="KW-0028">Amino-acid biosynthesis</keyword>
<feature type="domain" description="ACT" evidence="12">
    <location>
        <begin position="201"/>
        <end position="278"/>
    </location>
</feature>
<name>A0A430AML4_9ENTE</name>
<dbReference type="OrthoDB" id="9802281at2"/>
<feature type="site" description="Essential for prephenate dehydratase activity" evidence="9">
    <location>
        <position position="175"/>
    </location>
</feature>